<accession>A0A7C3SK61</accession>
<evidence type="ECO:0000313" key="1">
    <source>
        <dbReference type="EMBL" id="HGB15199.1"/>
    </source>
</evidence>
<protein>
    <submittedName>
        <fullName evidence="1">Uncharacterized protein</fullName>
    </submittedName>
</protein>
<dbReference type="AlphaFoldDB" id="A0A7C3SK61"/>
<organism evidence="1">
    <name type="scientific">Desulfobacca acetoxidans</name>
    <dbReference type="NCBI Taxonomy" id="60893"/>
    <lineage>
        <taxon>Bacteria</taxon>
        <taxon>Pseudomonadati</taxon>
        <taxon>Thermodesulfobacteriota</taxon>
        <taxon>Desulfobaccia</taxon>
        <taxon>Desulfobaccales</taxon>
        <taxon>Desulfobaccaceae</taxon>
        <taxon>Desulfobacca</taxon>
    </lineage>
</organism>
<reference evidence="1" key="1">
    <citation type="journal article" date="2020" name="mSystems">
        <title>Genome- and Community-Level Interaction Insights into Carbon Utilization and Element Cycling Functions of Hydrothermarchaeota in Hydrothermal Sediment.</title>
        <authorList>
            <person name="Zhou Z."/>
            <person name="Liu Y."/>
            <person name="Xu W."/>
            <person name="Pan J."/>
            <person name="Luo Z.H."/>
            <person name="Li M."/>
        </authorList>
    </citation>
    <scope>NUCLEOTIDE SEQUENCE [LARGE SCALE GENOMIC DNA]</scope>
    <source>
        <strain evidence="1">SpSt-776</strain>
    </source>
</reference>
<sequence length="352" mass="37566">MALMDLPQAKWGGGTGRQVILKSDFAKIEEALVESFQVKGNLSLRYAGPHQVEVNATGDCKARVMLCGFPSPVHRGLWVDGGGLTDGRYRVNAAPETLDWEVSGHLWGREKSNQWYCVYALAGPTETLFSLKAMPVMRVSSQTAQTITLRNNANSADIGYGFRTDELANARILMLTGASRGVVRPITANNSDNGTGGTISYGGSPLTVATGDWFVVLPNTNFRYLGMVFNDEASNLVPFLQEGNSFSYLTPRTLASGALNGFTPIDLGLVAPPTAKILQGYGAAQGGAEVKLAISHDGTAPALIVHGAPPSGTFRGVQGALPFSCQIPNGHVVYLDNGNSPHQRVNIWGWTE</sequence>
<comment type="caution">
    <text evidence="1">The sequence shown here is derived from an EMBL/GenBank/DDBJ whole genome shotgun (WGS) entry which is preliminary data.</text>
</comment>
<proteinExistence type="predicted"/>
<dbReference type="EMBL" id="DTHB01000050">
    <property type="protein sequence ID" value="HGB15199.1"/>
    <property type="molecule type" value="Genomic_DNA"/>
</dbReference>
<gene>
    <name evidence="1" type="ORF">ENV62_08205</name>
</gene>
<name>A0A7C3SK61_9BACT</name>